<dbReference type="InterPro" id="IPR050616">
    <property type="entry name" value="CPA3_Na-H_Antiporter_A"/>
</dbReference>
<name>A0A7V0N1P3_UNCAE</name>
<evidence type="ECO:0000259" key="9">
    <source>
        <dbReference type="Pfam" id="PF20501"/>
    </source>
</evidence>
<dbReference type="AlphaFoldDB" id="A0A7V0N1P3"/>
<organism evidence="10">
    <name type="scientific">Aerophobetes bacterium</name>
    <dbReference type="NCBI Taxonomy" id="2030807"/>
    <lineage>
        <taxon>Bacteria</taxon>
        <taxon>Candidatus Aerophobota</taxon>
    </lineage>
</organism>
<feature type="domain" description="MrpA C-terminal/MbhD" evidence="8">
    <location>
        <begin position="10"/>
        <end position="67"/>
    </location>
</feature>
<evidence type="ECO:0000313" key="10">
    <source>
        <dbReference type="EMBL" id="HDN85558.1"/>
    </source>
</evidence>
<feature type="domain" description="MrpA C-terminal/MbhE" evidence="9">
    <location>
        <begin position="116"/>
        <end position="167"/>
    </location>
</feature>
<evidence type="ECO:0000256" key="3">
    <source>
        <dbReference type="ARBA" id="ARBA00022475"/>
    </source>
</evidence>
<protein>
    <submittedName>
        <fullName evidence="10">DUF4040 domain-containing protein</fullName>
    </submittedName>
</protein>
<keyword evidence="3" id="KW-1003">Cell membrane</keyword>
<sequence length="174" mass="19209">MWQIYALAFLMIAGSLVAVHTRYLLSAVISLAVVGLALCVAFLYLQAPDCAITQIVVEVLALIILIRATGVEKDISEIRDKREVFVIETAVIFIVVFAFFIFKALNYLPQFGHPLMRVSQEYINKGLAQTGSANLVTSILLDFRAYDTLGEATVLFTAILGAIIVLREVGRKEK</sequence>
<evidence type="ECO:0000256" key="1">
    <source>
        <dbReference type="ARBA" id="ARBA00004651"/>
    </source>
</evidence>
<keyword evidence="6 7" id="KW-0472">Membrane</keyword>
<dbReference type="Gene3D" id="1.20.120.1200">
    <property type="entry name" value="NADH-ubiquinone/plastoquinone oxidoreductase chain 6, subunit NuoJ"/>
    <property type="match status" value="1"/>
</dbReference>
<evidence type="ECO:0000256" key="6">
    <source>
        <dbReference type="ARBA" id="ARBA00023136"/>
    </source>
</evidence>
<feature type="transmembrane region" description="Helical" evidence="7">
    <location>
        <begin position="21"/>
        <end position="45"/>
    </location>
</feature>
<dbReference type="InterPro" id="IPR046806">
    <property type="entry name" value="MrpA_C/MbhE"/>
</dbReference>
<accession>A0A7V0N1P3</accession>
<keyword evidence="2" id="KW-0813">Transport</keyword>
<dbReference type="EMBL" id="DRBC01000449">
    <property type="protein sequence ID" value="HDN85558.1"/>
    <property type="molecule type" value="Genomic_DNA"/>
</dbReference>
<dbReference type="InterPro" id="IPR042106">
    <property type="entry name" value="Nuo/plastoQ_OxRdtase_6_NuoJ"/>
</dbReference>
<reference evidence="10" key="1">
    <citation type="journal article" date="2020" name="mSystems">
        <title>Genome- and Community-Level Interaction Insights into Carbon Utilization and Element Cycling Functions of Hydrothermarchaeota in Hydrothermal Sediment.</title>
        <authorList>
            <person name="Zhou Z."/>
            <person name="Liu Y."/>
            <person name="Xu W."/>
            <person name="Pan J."/>
            <person name="Luo Z.H."/>
            <person name="Li M."/>
        </authorList>
    </citation>
    <scope>NUCLEOTIDE SEQUENCE [LARGE SCALE GENOMIC DNA]</scope>
    <source>
        <strain evidence="10">HyVt-219</strain>
    </source>
</reference>
<dbReference type="GO" id="GO:0005886">
    <property type="term" value="C:plasma membrane"/>
    <property type="evidence" value="ECO:0007669"/>
    <property type="project" value="UniProtKB-SubCell"/>
</dbReference>
<keyword evidence="4 7" id="KW-0812">Transmembrane</keyword>
<evidence type="ECO:0000256" key="2">
    <source>
        <dbReference type="ARBA" id="ARBA00022448"/>
    </source>
</evidence>
<comment type="subcellular location">
    <subcellularLocation>
        <location evidence="1">Cell membrane</location>
        <topology evidence="1">Multi-pass membrane protein</topology>
    </subcellularLocation>
</comment>
<evidence type="ECO:0000259" key="8">
    <source>
        <dbReference type="Pfam" id="PF13244"/>
    </source>
</evidence>
<dbReference type="PANTHER" id="PTHR43373:SF1">
    <property type="entry name" value="NA(+)_H(+) ANTIPORTER SUBUNIT A"/>
    <property type="match status" value="1"/>
</dbReference>
<feature type="transmembrane region" description="Helical" evidence="7">
    <location>
        <begin position="148"/>
        <end position="166"/>
    </location>
</feature>
<dbReference type="PANTHER" id="PTHR43373">
    <property type="entry name" value="NA(+)/H(+) ANTIPORTER SUBUNIT"/>
    <property type="match status" value="1"/>
</dbReference>
<dbReference type="InterPro" id="IPR025383">
    <property type="entry name" value="MrpA_C/MbhD"/>
</dbReference>
<gene>
    <name evidence="10" type="ORF">ENG47_07390</name>
</gene>
<proteinExistence type="predicted"/>
<evidence type="ECO:0000256" key="4">
    <source>
        <dbReference type="ARBA" id="ARBA00022692"/>
    </source>
</evidence>
<feature type="transmembrane region" description="Helical" evidence="7">
    <location>
        <begin position="51"/>
        <end position="71"/>
    </location>
</feature>
<evidence type="ECO:0000256" key="7">
    <source>
        <dbReference type="SAM" id="Phobius"/>
    </source>
</evidence>
<comment type="caution">
    <text evidence="10">The sequence shown here is derived from an EMBL/GenBank/DDBJ whole genome shotgun (WGS) entry which is preliminary data.</text>
</comment>
<feature type="transmembrane region" description="Helical" evidence="7">
    <location>
        <begin position="83"/>
        <end position="102"/>
    </location>
</feature>
<evidence type="ECO:0000256" key="5">
    <source>
        <dbReference type="ARBA" id="ARBA00022989"/>
    </source>
</evidence>
<keyword evidence="5 7" id="KW-1133">Transmembrane helix</keyword>
<dbReference type="Pfam" id="PF20501">
    <property type="entry name" value="MbhE"/>
    <property type="match status" value="1"/>
</dbReference>
<dbReference type="Pfam" id="PF13244">
    <property type="entry name" value="MbhD"/>
    <property type="match status" value="1"/>
</dbReference>
<dbReference type="Proteomes" id="UP000885660">
    <property type="component" value="Unassembled WGS sequence"/>
</dbReference>